<gene>
    <name evidence="6" type="ORF">SSLN_LOCUS11892</name>
</gene>
<dbReference type="Proteomes" id="UP000275846">
    <property type="component" value="Unassembled WGS sequence"/>
</dbReference>
<dbReference type="InterPro" id="IPR005135">
    <property type="entry name" value="Endo/exonuclease/phosphatase"/>
</dbReference>
<sequence length="662" mass="74101">MAFPYDGDRCCIAHCFPYTYTDLSCDLRLILDRASRYTGHWKAFPHPDSEAAGVCSSYVQCETLCSSLAGNSCFLLTVTDPSIPMEEKFGAVISARVHPGESNGSWMMRGLMNFLTVPHDVTAQELRRRFVFKLIPMLNADGVVVGNYRCSLLGKDLNRQYQNPNEDAFPELFHTKSVVRMLSKLCKEVIVCDLHGHNRRPEAFMYGCDSGYQRRDPRAPHPRMFSASPEQYLLDRLLPYLLSKQVNSHFSFPDCRFAIQPEKEGSARIVFWRQMRVDHSFTLEASFAGTKRKEYVPFHVHLPSPSDKRKAMGDVIERSADTDDELENTEVKLGSLISSMSNFGEFSTAMDLLASAANEPSDCESSRISSSSDSQAESELDIRPRRLVKKVTYAAKSIQPGGSGTDLTQQRRRRTSKKRRRRRSRKHRRRSPPKDAMPTNQKPVQPSEGYSGKVLLGAPSQFSKAARVSSLTLAAWNFRSLLDNPRSNRSERRTVLVARELARYKVDIAALSETRFSEQGQLEEVGAGYTFFWSGRPKAERRDAGVAFAIRNDIVGRLTGDQFATIISAYAPPITSSDTAKDTFYEDLHVLLATVSMVDKLIALGDFNTRVGTDHAAWQGVLAPYGLRGFGIRFRCGGTPRGGSSRASPLRLLPPPVFLTLS</sequence>
<dbReference type="GO" id="GO:0006508">
    <property type="term" value="P:proteolysis"/>
    <property type="evidence" value="ECO:0007669"/>
    <property type="project" value="InterPro"/>
</dbReference>
<dbReference type="GO" id="GO:0004181">
    <property type="term" value="F:metallocarboxypeptidase activity"/>
    <property type="evidence" value="ECO:0007669"/>
    <property type="project" value="InterPro"/>
</dbReference>
<dbReference type="PROSITE" id="PS52035">
    <property type="entry name" value="PEPTIDASE_M14"/>
    <property type="match status" value="1"/>
</dbReference>
<dbReference type="WBParaSite" id="SSLN_0001234201-mRNA-1">
    <property type="protein sequence ID" value="SSLN_0001234201-mRNA-1"/>
    <property type="gene ID" value="SSLN_0001234201"/>
</dbReference>
<dbReference type="Pfam" id="PF00246">
    <property type="entry name" value="Peptidase_M14"/>
    <property type="match status" value="1"/>
</dbReference>
<evidence type="ECO:0000313" key="7">
    <source>
        <dbReference type="Proteomes" id="UP000275846"/>
    </source>
</evidence>
<evidence type="ECO:0000256" key="4">
    <source>
        <dbReference type="SAM" id="MobiDB-lite"/>
    </source>
</evidence>
<dbReference type="InterPro" id="IPR036691">
    <property type="entry name" value="Endo/exonu/phosph_ase_sf"/>
</dbReference>
<dbReference type="SUPFAM" id="SSF56219">
    <property type="entry name" value="DNase I-like"/>
    <property type="match status" value="1"/>
</dbReference>
<dbReference type="Gene3D" id="3.60.10.10">
    <property type="entry name" value="Endonuclease/exonuclease/phosphatase"/>
    <property type="match status" value="1"/>
</dbReference>
<dbReference type="STRING" id="70667.A0A183T5Z4"/>
<evidence type="ECO:0000256" key="2">
    <source>
        <dbReference type="ARBA" id="ARBA00005988"/>
    </source>
</evidence>
<feature type="compositionally biased region" description="Low complexity" evidence="4">
    <location>
        <begin position="366"/>
        <end position="377"/>
    </location>
</feature>
<reference evidence="8" key="1">
    <citation type="submission" date="2016-06" db="UniProtKB">
        <authorList>
            <consortium name="WormBaseParasite"/>
        </authorList>
    </citation>
    <scope>IDENTIFICATION</scope>
</reference>
<dbReference type="SUPFAM" id="SSF53187">
    <property type="entry name" value="Zn-dependent exopeptidases"/>
    <property type="match status" value="1"/>
</dbReference>
<keyword evidence="7" id="KW-1185">Reference proteome</keyword>
<name>A0A183T5Z4_SCHSO</name>
<dbReference type="InterPro" id="IPR000834">
    <property type="entry name" value="Peptidase_M14"/>
</dbReference>
<dbReference type="EMBL" id="UYSU01036876">
    <property type="protein sequence ID" value="VDL98277.1"/>
    <property type="molecule type" value="Genomic_DNA"/>
</dbReference>
<organism evidence="8">
    <name type="scientific">Schistocephalus solidus</name>
    <name type="common">Tapeworm</name>
    <dbReference type="NCBI Taxonomy" id="70667"/>
    <lineage>
        <taxon>Eukaryota</taxon>
        <taxon>Metazoa</taxon>
        <taxon>Spiralia</taxon>
        <taxon>Lophotrochozoa</taxon>
        <taxon>Platyhelminthes</taxon>
        <taxon>Cestoda</taxon>
        <taxon>Eucestoda</taxon>
        <taxon>Diphyllobothriidea</taxon>
        <taxon>Diphyllobothriidae</taxon>
        <taxon>Schistocephalus</taxon>
    </lineage>
</organism>
<evidence type="ECO:0000313" key="6">
    <source>
        <dbReference type="EMBL" id="VDL98277.1"/>
    </source>
</evidence>
<protein>
    <submittedName>
        <fullName evidence="8">Peptidase_M14 domain-containing protein</fullName>
    </submittedName>
</protein>
<evidence type="ECO:0000256" key="1">
    <source>
        <dbReference type="ARBA" id="ARBA00001947"/>
    </source>
</evidence>
<dbReference type="GO" id="GO:0008270">
    <property type="term" value="F:zinc ion binding"/>
    <property type="evidence" value="ECO:0007669"/>
    <property type="project" value="InterPro"/>
</dbReference>
<proteinExistence type="inferred from homology"/>
<feature type="domain" description="Peptidase M14" evidence="5">
    <location>
        <begin position="16"/>
        <end position="320"/>
    </location>
</feature>
<dbReference type="Gene3D" id="3.40.630.10">
    <property type="entry name" value="Zn peptidases"/>
    <property type="match status" value="1"/>
</dbReference>
<evidence type="ECO:0000259" key="5">
    <source>
        <dbReference type="PROSITE" id="PS52035"/>
    </source>
</evidence>
<feature type="compositionally biased region" description="Basic residues" evidence="4">
    <location>
        <begin position="410"/>
        <end position="431"/>
    </location>
</feature>
<evidence type="ECO:0000313" key="8">
    <source>
        <dbReference type="WBParaSite" id="SSLN_0001234201-mRNA-1"/>
    </source>
</evidence>
<accession>A0A183T5Z4</accession>
<feature type="region of interest" description="Disordered" evidence="4">
    <location>
        <begin position="357"/>
        <end position="451"/>
    </location>
</feature>
<comment type="similarity">
    <text evidence="2 3">Belongs to the peptidase M14 family.</text>
</comment>
<dbReference type="OrthoDB" id="10253041at2759"/>
<reference evidence="6 7" key="2">
    <citation type="submission" date="2018-11" db="EMBL/GenBank/DDBJ databases">
        <authorList>
            <consortium name="Pathogen Informatics"/>
        </authorList>
    </citation>
    <scope>NUCLEOTIDE SEQUENCE [LARGE SCALE GENOMIC DNA]</scope>
    <source>
        <strain evidence="6 7">NST_G2</strain>
    </source>
</reference>
<dbReference type="AlphaFoldDB" id="A0A183T5Z4"/>
<comment type="cofactor">
    <cofactor evidence="1">
        <name>Zn(2+)</name>
        <dbReference type="ChEBI" id="CHEBI:29105"/>
    </cofactor>
</comment>
<dbReference type="PANTHER" id="PTHR12756">
    <property type="entry name" value="CYTOSOLIC CARBOXYPEPTIDASE"/>
    <property type="match status" value="1"/>
</dbReference>
<dbReference type="InterPro" id="IPR050821">
    <property type="entry name" value="Cytosolic_carboxypeptidase"/>
</dbReference>
<dbReference type="Pfam" id="PF03372">
    <property type="entry name" value="Exo_endo_phos"/>
    <property type="match status" value="1"/>
</dbReference>
<feature type="active site" description="Proton donor/acceptor" evidence="3">
    <location>
        <position position="284"/>
    </location>
</feature>
<dbReference type="PANTHER" id="PTHR12756:SF4">
    <property type="entry name" value="PEPTIDASE M14 CARBOXYPEPTIDASE A DOMAIN-CONTAINING PROTEIN"/>
    <property type="match status" value="1"/>
</dbReference>
<evidence type="ECO:0000256" key="3">
    <source>
        <dbReference type="PROSITE-ProRule" id="PRU01379"/>
    </source>
</evidence>